<dbReference type="InterPro" id="IPR016135">
    <property type="entry name" value="UBQ-conjugating_enzyme/RWD"/>
</dbReference>
<reference evidence="4" key="1">
    <citation type="submission" date="2013-01" db="EMBL/GenBank/DDBJ databases">
        <title>Draft Genome Sequence of a Mulberry Tree, Morus notabilis C.K. Schneid.</title>
        <authorList>
            <person name="He N."/>
            <person name="Zhao S."/>
        </authorList>
    </citation>
    <scope>NUCLEOTIDE SEQUENCE</scope>
</reference>
<dbReference type="GO" id="GO:0061631">
    <property type="term" value="F:ubiquitin conjugating enzyme activity"/>
    <property type="evidence" value="ECO:0007669"/>
    <property type="project" value="TreeGrafter"/>
</dbReference>
<dbReference type="PANTHER" id="PTHR46116:SF18">
    <property type="entry name" value="UBIQUITIN-CONJUGATING ENZYME E2 38 ISOFORM X1"/>
    <property type="match status" value="1"/>
</dbReference>
<dbReference type="Gene3D" id="3.10.110.10">
    <property type="entry name" value="Ubiquitin Conjugating Enzyme"/>
    <property type="match status" value="1"/>
</dbReference>
<evidence type="ECO:0000256" key="1">
    <source>
        <dbReference type="ARBA" id="ARBA00022679"/>
    </source>
</evidence>
<dbReference type="AlphaFoldDB" id="W9QTA5"/>
<dbReference type="PANTHER" id="PTHR46116">
    <property type="entry name" value="(E3-INDEPENDENT) E2 UBIQUITIN-CONJUGATING ENZYME"/>
    <property type="match status" value="1"/>
</dbReference>
<evidence type="ECO:0000256" key="2">
    <source>
        <dbReference type="ARBA" id="ARBA00022786"/>
    </source>
</evidence>
<evidence type="ECO:0000313" key="3">
    <source>
        <dbReference type="EMBL" id="EXB37985.1"/>
    </source>
</evidence>
<protein>
    <submittedName>
        <fullName evidence="3">Uncharacterized protein</fullName>
    </submittedName>
</protein>
<evidence type="ECO:0000313" key="4">
    <source>
        <dbReference type="Proteomes" id="UP000030645"/>
    </source>
</evidence>
<keyword evidence="4" id="KW-1185">Reference proteome</keyword>
<name>W9QTA5_9ROSA</name>
<keyword evidence="1" id="KW-0808">Transferase</keyword>
<gene>
    <name evidence="3" type="ORF">L484_004775</name>
</gene>
<dbReference type="Proteomes" id="UP000030645">
    <property type="component" value="Unassembled WGS sequence"/>
</dbReference>
<dbReference type="EMBL" id="KE343677">
    <property type="protein sequence ID" value="EXB37985.1"/>
    <property type="molecule type" value="Genomic_DNA"/>
</dbReference>
<sequence>MTQPVDISTQYLLKEAQHFEDLVAQYFRCRANDILVACKAYMEGALVGSNIKDRVNNQVDQNSGSKEFKSAVVGMMNLLLTSFLRNGTPGCEVHRLPAEN</sequence>
<accession>W9QTA5</accession>
<dbReference type="STRING" id="981085.W9QTA5"/>
<proteinExistence type="predicted"/>
<keyword evidence="2" id="KW-0833">Ubl conjugation pathway</keyword>
<organism evidence="3 4">
    <name type="scientific">Morus notabilis</name>
    <dbReference type="NCBI Taxonomy" id="981085"/>
    <lineage>
        <taxon>Eukaryota</taxon>
        <taxon>Viridiplantae</taxon>
        <taxon>Streptophyta</taxon>
        <taxon>Embryophyta</taxon>
        <taxon>Tracheophyta</taxon>
        <taxon>Spermatophyta</taxon>
        <taxon>Magnoliopsida</taxon>
        <taxon>eudicotyledons</taxon>
        <taxon>Gunneridae</taxon>
        <taxon>Pentapetalae</taxon>
        <taxon>rosids</taxon>
        <taxon>fabids</taxon>
        <taxon>Rosales</taxon>
        <taxon>Moraceae</taxon>
        <taxon>Moreae</taxon>
        <taxon>Morus</taxon>
    </lineage>
</organism>